<dbReference type="EMBL" id="PYVN01000027">
    <property type="protein sequence ID" value="PTB86251.1"/>
    <property type="molecule type" value="Genomic_DNA"/>
</dbReference>
<comment type="caution">
    <text evidence="1">The sequence shown here is derived from an EMBL/GenBank/DDBJ whole genome shotgun (WGS) entry which is preliminary data.</text>
</comment>
<dbReference type="AlphaFoldDB" id="A0A2T4CXG9"/>
<evidence type="ECO:0000313" key="1">
    <source>
        <dbReference type="EMBL" id="PTB86251.1"/>
    </source>
</evidence>
<protein>
    <recommendedName>
        <fullName evidence="2">DUF3352 domain-containing protein</fullName>
    </recommendedName>
</protein>
<proteinExistence type="predicted"/>
<evidence type="ECO:0008006" key="2">
    <source>
        <dbReference type="Google" id="ProtNLM"/>
    </source>
</evidence>
<reference evidence="1" key="1">
    <citation type="submission" date="2018-03" db="EMBL/GenBank/DDBJ databases">
        <title>Cross-interface Injection: A General Nanoliter Liquid Handling Method Applied to Single Cells Genome Amplification Automated Nanoliter Liquid Handling Applied to Single Cell Multiple Displacement Amplification.</title>
        <authorList>
            <person name="Yun J."/>
            <person name="Xu P."/>
            <person name="Xu J."/>
            <person name="Dai X."/>
            <person name="Wang Y."/>
            <person name="Zheng X."/>
            <person name="Cao C."/>
            <person name="Yi Q."/>
            <person name="Zhu Y."/>
            <person name="Wang L."/>
            <person name="Dong Z."/>
            <person name="Huang Y."/>
            <person name="Huang L."/>
            <person name="Du W."/>
        </authorList>
    </citation>
    <scope>NUCLEOTIDE SEQUENCE [LARGE SCALE GENOMIC DNA]</scope>
    <source>
        <strain evidence="1">Z-D3-2</strain>
    </source>
</reference>
<accession>A0A2T4CXG9</accession>
<gene>
    <name evidence="1" type="ORF">C9940_03145</name>
</gene>
<organism evidence="1">
    <name type="scientific">Pseudidiomarina aestuarii</name>
    <dbReference type="NCBI Taxonomy" id="624146"/>
    <lineage>
        <taxon>Bacteria</taxon>
        <taxon>Pseudomonadati</taxon>
        <taxon>Pseudomonadota</taxon>
        <taxon>Gammaproteobacteria</taxon>
        <taxon>Alteromonadales</taxon>
        <taxon>Idiomarinaceae</taxon>
        <taxon>Pseudidiomarina</taxon>
    </lineage>
</organism>
<sequence>MRKFFIGAAVIGVAAVAGYQWLGTDSSIDSKLTTALSAVPSDTAVLSAYLEPIDMVAYMRQVGGLTPELLEQLQSDFTELMNSLSEHENSEQGADAESTANINRLKFLFAYANAMLEVISGDVSLEEQMGYAQNTRVLSYMVGIAPVIRWETADSARVVTFIESLENEYSVTPDILTVAGETVRSYAIDTGSEQQWSVWLSTNNDWTTLSVHSSATPTVDHALLIGAEAAPENVIADGSFDAIRERYALEYDSVGWMLSEVLTDALSDRQSNRLGRDLRTIFPEAFAEPELSQWTDAACQADLQTISERFPGFFSDMQVTSVDADNMRIDARMVLPVVHENTVGALQKLRGVVPNFMQRTLDDVTIAMALGIDASQLGPVASDLWNATAQADFSCAPLVELQASMQQQPIGGAFAMTNMANGLLGLQVLVNDIDVNGLTQGDFSGQQVVVSTSLNDVASFYSVLQASFPPLAGVNLPAIGDTIDISPVMAMGIGVPISANMSRGEHQLTIATMDAVAQQYREQLNQTSIEERGLLAVSVDNGKISELIEAQFTAQGQPVPEELQSFMGQNTVSSLTMDLSLRGLEFVYSAETSN</sequence>
<name>A0A2T4CXG9_9GAMM</name>